<dbReference type="InterPro" id="IPR008707">
    <property type="entry name" value="B-propeller_PilY1"/>
</dbReference>
<feature type="signal peptide" evidence="3">
    <location>
        <begin position="1"/>
        <end position="31"/>
    </location>
</feature>
<dbReference type="SUPFAM" id="SSF53300">
    <property type="entry name" value="vWA-like"/>
    <property type="match status" value="1"/>
</dbReference>
<dbReference type="OrthoDB" id="7156875at2"/>
<keyword evidence="2" id="KW-0106">Calcium</keyword>
<reference evidence="5 6" key="1">
    <citation type="journal article" date="2009" name="PLoS ONE">
        <title>The complete genome of Teredinibacter turnerae T7901: an intracellular endosymbiont of marine wood-boring bivalves (shipworms).</title>
        <authorList>
            <person name="Yang J.C."/>
            <person name="Madupu R."/>
            <person name="Durkin A.S."/>
            <person name="Ekborg N.A."/>
            <person name="Pedamallu C.S."/>
            <person name="Hostetler J.B."/>
            <person name="Radune D."/>
            <person name="Toms B.S."/>
            <person name="Henrissat B."/>
            <person name="Coutinho P.M."/>
            <person name="Schwarz S."/>
            <person name="Field L."/>
            <person name="Trindade-Silva A.E."/>
            <person name="Soares C.A.G."/>
            <person name="Elshahawi S."/>
            <person name="Hanora A."/>
            <person name="Schmidt E.W."/>
            <person name="Haygood M.G."/>
            <person name="Posfai J."/>
            <person name="Benner J."/>
            <person name="Madinger C."/>
            <person name="Nove J."/>
            <person name="Anton B."/>
            <person name="Chaudhary K."/>
            <person name="Foster J."/>
            <person name="Holman A."/>
            <person name="Kumar S."/>
            <person name="Lessard P.A."/>
            <person name="Luyten Y.A."/>
            <person name="Slatko B."/>
            <person name="Wood N."/>
            <person name="Wu B."/>
            <person name="Teplitski M."/>
            <person name="Mougous J.D."/>
            <person name="Ward N."/>
            <person name="Eisen J.A."/>
            <person name="Badger J.H."/>
            <person name="Distel D.L."/>
        </authorList>
    </citation>
    <scope>NUCLEOTIDE SEQUENCE [LARGE SCALE GENOMIC DNA]</scope>
    <source>
        <strain evidence="6">ATCC 39867 / T7901</strain>
    </source>
</reference>
<proteinExistence type="predicted"/>
<evidence type="ECO:0000259" key="4">
    <source>
        <dbReference type="Pfam" id="PF05567"/>
    </source>
</evidence>
<dbReference type="Gene3D" id="3.40.50.410">
    <property type="entry name" value="von Willebrand factor, type A domain"/>
    <property type="match status" value="1"/>
</dbReference>
<dbReference type="InterPro" id="IPR036465">
    <property type="entry name" value="vWFA_dom_sf"/>
</dbReference>
<dbReference type="eggNOG" id="COG3419">
    <property type="taxonomic scope" value="Bacteria"/>
</dbReference>
<organism evidence="5 6">
    <name type="scientific">Teredinibacter turnerae (strain ATCC 39867 / T7901)</name>
    <dbReference type="NCBI Taxonomy" id="377629"/>
    <lineage>
        <taxon>Bacteria</taxon>
        <taxon>Pseudomonadati</taxon>
        <taxon>Pseudomonadota</taxon>
        <taxon>Gammaproteobacteria</taxon>
        <taxon>Cellvibrionales</taxon>
        <taxon>Cellvibrionaceae</taxon>
        <taxon>Teredinibacter</taxon>
    </lineage>
</organism>
<keyword evidence="3" id="KW-0732">Signal</keyword>
<name>C5BQX9_TERTT</name>
<evidence type="ECO:0000256" key="2">
    <source>
        <dbReference type="ARBA" id="ARBA00022837"/>
    </source>
</evidence>
<dbReference type="RefSeq" id="WP_015819011.1">
    <property type="nucleotide sequence ID" value="NC_012997.1"/>
</dbReference>
<dbReference type="KEGG" id="ttu:TERTU_1047"/>
<protein>
    <submittedName>
        <fullName evidence="5">Tfp pilus assembly protein, tip-associated adhesin PilY1</fullName>
    </submittedName>
</protein>
<evidence type="ECO:0000256" key="3">
    <source>
        <dbReference type="SAM" id="SignalP"/>
    </source>
</evidence>
<evidence type="ECO:0000256" key="1">
    <source>
        <dbReference type="ARBA" id="ARBA00022723"/>
    </source>
</evidence>
<dbReference type="STRING" id="377629.TERTU_1047"/>
<keyword evidence="6" id="KW-1185">Reference proteome</keyword>
<dbReference type="HOGENOM" id="CLU_001890_1_1_6"/>
<sequence>MKYLPRKNCQSRKYKILVALASSVLTVAVCAAPGRLSDVPLYVGTGVTPNILYLVDDSMSMSFWILKSRGAQLAYPEPEILDSRISASYRNEWISYYDMVDIQTHEDVLRVCSGYNVLAYNPDVAYEPWAGYPNADFSAAKLDPTKALTADIDITVDYIYEEGNRVSRIEQTFINSVDLTDHKYMPWVDDAANGTQGQFDAGECSEDPASIDGTAIQPGSTLNALVGFSGALENTAATGIELKDYQKTNYANWFTYYRTRAYAMKSALTRVLATSNQRVGLATINGAIRHSVPVDAMTDTQRDELLSKAEDIGASGGTPLERALDHAGRYFAGLAPRSASDADDVRPIFAENTPSPILTAGEGGSCQQNFTVLMTDGYSNANAIDAIGDQDGDGVSGHLGDIADYYYNTDLRGDLQNDVNSGNPLDTATHQHMTTYAVAFGVEGNFDPKALLRSANNSSVDTLDYLQNDSNWTITGFDGSAAHWPDDVTYSSPETIDDLFHATVNGRGNFFSSSNPEQLVRDLEEVEDSIASDARGTAASVGFNSTSTGNGTLLFKGWFNTANWQGNIEAFQIDNGISVDEGRLVWSAGDLLESRVAPNSAQPERDIITFNGSRGIPFRAPAGTDYRLPASNSLNETQLRDLLFDSPYSFTTGNSTQLAANKELLDAVVAFIRGDVTVDGAQIQGKFFRNRENGRVLGDIVHSSPVFVSVPNAPYPEFMEGQSDGYRSTFVDAQRNRNPVIYVGANDGMLHAFDARANGQGGRELFAYIPGLLFSEQAGQGLHHLTDESFYNSHVSYVDATPTTADVFVNGAWRTYLVGGLGAGGKGVYVLDITNPAGFSESSADSIVKMEFTHANMGYTVGRPQIAKLNNGEWAAIFGNGYNNDGSYKASLFILYLDGHEGSAGVPYREITTTIGSVSDCNLVDSECNGLSTPSIVDLNGDAIVDRVYAGDVQGNLWAFDISSTVASEWEIAHEDGATKEPLFTACRAALDSSGRCAAADRQPITTKPLVVAHPSQYSLTTDPNLLIAFGTGQYLADGDTYTEDLQSLYGVWDAGESAGGLQSSDLITQEMVYLPGTRNRSITRNPVDYSVSSGEEVFGWKIDMPELKERLVINPIKYGNSVIFTSTIPSNAMCAGGGSGFIMAVNFVDGGHPRFDVFPDREDSASAELPTAPGGSSIVDDRLVVPGYGGDLEVERLSGDTIRPSRRSSWSILK</sequence>
<feature type="chain" id="PRO_5002948842" evidence="3">
    <location>
        <begin position="32"/>
        <end position="1215"/>
    </location>
</feature>
<dbReference type="Pfam" id="PF05567">
    <property type="entry name" value="T4P_PilY1"/>
    <property type="match status" value="1"/>
</dbReference>
<accession>C5BQX9</accession>
<gene>
    <name evidence="5" type="ordered locus">TERTU_1047</name>
</gene>
<feature type="domain" description="PilY1 beta-propeller" evidence="4">
    <location>
        <begin position="697"/>
        <end position="1057"/>
    </location>
</feature>
<dbReference type="AlphaFoldDB" id="C5BQX9"/>
<dbReference type="GO" id="GO:0046872">
    <property type="term" value="F:metal ion binding"/>
    <property type="evidence" value="ECO:0007669"/>
    <property type="project" value="UniProtKB-KW"/>
</dbReference>
<evidence type="ECO:0000313" key="5">
    <source>
        <dbReference type="EMBL" id="ACR12898.1"/>
    </source>
</evidence>
<evidence type="ECO:0000313" key="6">
    <source>
        <dbReference type="Proteomes" id="UP000009080"/>
    </source>
</evidence>
<keyword evidence="1" id="KW-0479">Metal-binding</keyword>
<dbReference type="EMBL" id="CP001614">
    <property type="protein sequence ID" value="ACR12898.1"/>
    <property type="molecule type" value="Genomic_DNA"/>
</dbReference>
<dbReference type="Proteomes" id="UP000009080">
    <property type="component" value="Chromosome"/>
</dbReference>